<keyword evidence="2" id="KW-0489">Methyltransferase</keyword>
<dbReference type="InterPro" id="IPR047216">
    <property type="entry name" value="Endonuclease_DUF559_bact"/>
</dbReference>
<evidence type="ECO:0000313" key="3">
    <source>
        <dbReference type="Proteomes" id="UP000193431"/>
    </source>
</evidence>
<dbReference type="AlphaFoldDB" id="A0A1W6MHC3"/>
<dbReference type="PANTHER" id="PTHR38590">
    <property type="entry name" value="BLL0828 PROTEIN"/>
    <property type="match status" value="1"/>
</dbReference>
<organism evidence="2 3">
    <name type="scientific">Nonlabens spongiae</name>
    <dbReference type="NCBI Taxonomy" id="331648"/>
    <lineage>
        <taxon>Bacteria</taxon>
        <taxon>Pseudomonadati</taxon>
        <taxon>Bacteroidota</taxon>
        <taxon>Flavobacteriia</taxon>
        <taxon>Flavobacteriales</taxon>
        <taxon>Flavobacteriaceae</taxon>
        <taxon>Nonlabens</taxon>
    </lineage>
</organism>
<keyword evidence="2" id="KW-0808">Transferase</keyword>
<dbReference type="Pfam" id="PF04480">
    <property type="entry name" value="DUF559"/>
    <property type="match status" value="1"/>
</dbReference>
<reference evidence="2 3" key="1">
    <citation type="submission" date="2016-11" db="EMBL/GenBank/DDBJ databases">
        <title>Trade-off between light-utilization and light-protection in marine flavobacteria.</title>
        <authorList>
            <person name="Kumagai Y."/>
        </authorList>
    </citation>
    <scope>NUCLEOTIDE SEQUENCE [LARGE SCALE GENOMIC DNA]</scope>
    <source>
        <strain evidence="2 3">JCM 13191</strain>
    </source>
</reference>
<feature type="domain" description="DUF559" evidence="1">
    <location>
        <begin position="12"/>
        <end position="116"/>
    </location>
</feature>
<proteinExistence type="predicted"/>
<dbReference type="InterPro" id="IPR007569">
    <property type="entry name" value="DUF559"/>
</dbReference>
<protein>
    <submittedName>
        <fullName evidence="2">Cytosine methyltransferase</fullName>
    </submittedName>
</protein>
<accession>A0A1W6MHC3</accession>
<dbReference type="RefSeq" id="WP_085765706.1">
    <property type="nucleotide sequence ID" value="NZ_CP019344.1"/>
</dbReference>
<evidence type="ECO:0000259" key="1">
    <source>
        <dbReference type="Pfam" id="PF04480"/>
    </source>
</evidence>
<dbReference type="SUPFAM" id="SSF52980">
    <property type="entry name" value="Restriction endonuclease-like"/>
    <property type="match status" value="1"/>
</dbReference>
<keyword evidence="3" id="KW-1185">Reference proteome</keyword>
<dbReference type="GO" id="GO:0032259">
    <property type="term" value="P:methylation"/>
    <property type="evidence" value="ECO:0007669"/>
    <property type="project" value="UniProtKB-KW"/>
</dbReference>
<evidence type="ECO:0000313" key="2">
    <source>
        <dbReference type="EMBL" id="ARN76906.1"/>
    </source>
</evidence>
<dbReference type="EMBL" id="CP019344">
    <property type="protein sequence ID" value="ARN76906.1"/>
    <property type="molecule type" value="Genomic_DNA"/>
</dbReference>
<name>A0A1W6MHC3_9FLAO</name>
<gene>
    <name evidence="2" type="ORF">BST97_02210</name>
</gene>
<sequence length="123" mass="14818">MSKKIHSKSILKNHRRELRKNATPAERYLWTHLKNKQVYGLRFQRQHSIDNYIVDFYCASIKLIIELDGDYHLHPEQIDKDAKRDEKLEKLGFKVLRFENKMAFKNLDSILGWIKQVKDECME</sequence>
<dbReference type="GO" id="GO:0008168">
    <property type="term" value="F:methyltransferase activity"/>
    <property type="evidence" value="ECO:0007669"/>
    <property type="project" value="UniProtKB-KW"/>
</dbReference>
<dbReference type="Gene3D" id="3.40.960.10">
    <property type="entry name" value="VSR Endonuclease"/>
    <property type="match status" value="1"/>
</dbReference>
<dbReference type="OrthoDB" id="9798754at2"/>
<dbReference type="CDD" id="cd01038">
    <property type="entry name" value="Endonuclease_DUF559"/>
    <property type="match status" value="1"/>
</dbReference>
<dbReference type="InterPro" id="IPR011335">
    <property type="entry name" value="Restrct_endonuc-II-like"/>
</dbReference>
<dbReference type="PANTHER" id="PTHR38590:SF1">
    <property type="entry name" value="BLL0828 PROTEIN"/>
    <property type="match status" value="1"/>
</dbReference>
<dbReference type="Proteomes" id="UP000193431">
    <property type="component" value="Chromosome"/>
</dbReference>